<evidence type="ECO:0000256" key="1">
    <source>
        <dbReference type="SAM" id="MobiDB-lite"/>
    </source>
</evidence>
<keyword evidence="3" id="KW-1185">Reference proteome</keyword>
<name>A0A8T0R056_PANVG</name>
<gene>
    <name evidence="2" type="ORF">PVAP13_6NG144803</name>
</gene>
<dbReference type="Proteomes" id="UP000823388">
    <property type="component" value="Chromosome 6N"/>
</dbReference>
<feature type="compositionally biased region" description="Acidic residues" evidence="1">
    <location>
        <begin position="41"/>
        <end position="51"/>
    </location>
</feature>
<accession>A0A8T0R056</accession>
<dbReference type="EMBL" id="CM029048">
    <property type="protein sequence ID" value="KAG2578891.1"/>
    <property type="molecule type" value="Genomic_DNA"/>
</dbReference>
<sequence length="64" mass="7101">MQNFPSGYEGSRTTDDRTTMIQQDKQLGEAEEGGSGSKEIEEAEEGSEANIEDGIWRQDIFSTL</sequence>
<reference evidence="2" key="1">
    <citation type="submission" date="2020-05" db="EMBL/GenBank/DDBJ databases">
        <title>WGS assembly of Panicum virgatum.</title>
        <authorList>
            <person name="Lovell J.T."/>
            <person name="Jenkins J."/>
            <person name="Shu S."/>
            <person name="Juenger T.E."/>
            <person name="Schmutz J."/>
        </authorList>
    </citation>
    <scope>NUCLEOTIDE SEQUENCE</scope>
    <source>
        <strain evidence="2">AP13</strain>
    </source>
</reference>
<proteinExistence type="predicted"/>
<protein>
    <submittedName>
        <fullName evidence="2">Uncharacterized protein</fullName>
    </submittedName>
</protein>
<comment type="caution">
    <text evidence="2">The sequence shown here is derived from an EMBL/GenBank/DDBJ whole genome shotgun (WGS) entry which is preliminary data.</text>
</comment>
<evidence type="ECO:0000313" key="2">
    <source>
        <dbReference type="EMBL" id="KAG2578891.1"/>
    </source>
</evidence>
<feature type="region of interest" description="Disordered" evidence="1">
    <location>
        <begin position="1"/>
        <end position="64"/>
    </location>
</feature>
<dbReference type="AlphaFoldDB" id="A0A8T0R056"/>
<evidence type="ECO:0000313" key="3">
    <source>
        <dbReference type="Proteomes" id="UP000823388"/>
    </source>
</evidence>
<organism evidence="2 3">
    <name type="scientific">Panicum virgatum</name>
    <name type="common">Blackwell switchgrass</name>
    <dbReference type="NCBI Taxonomy" id="38727"/>
    <lineage>
        <taxon>Eukaryota</taxon>
        <taxon>Viridiplantae</taxon>
        <taxon>Streptophyta</taxon>
        <taxon>Embryophyta</taxon>
        <taxon>Tracheophyta</taxon>
        <taxon>Spermatophyta</taxon>
        <taxon>Magnoliopsida</taxon>
        <taxon>Liliopsida</taxon>
        <taxon>Poales</taxon>
        <taxon>Poaceae</taxon>
        <taxon>PACMAD clade</taxon>
        <taxon>Panicoideae</taxon>
        <taxon>Panicodae</taxon>
        <taxon>Paniceae</taxon>
        <taxon>Panicinae</taxon>
        <taxon>Panicum</taxon>
        <taxon>Panicum sect. Hiantes</taxon>
    </lineage>
</organism>